<dbReference type="InterPro" id="IPR004821">
    <property type="entry name" value="Cyt_trans-like"/>
</dbReference>
<feature type="non-terminal residue" evidence="2">
    <location>
        <position position="1"/>
    </location>
</feature>
<dbReference type="FunCoup" id="A0A0D0EDC9">
    <property type="interactions" value="24"/>
</dbReference>
<reference evidence="3" key="2">
    <citation type="submission" date="2015-01" db="EMBL/GenBank/DDBJ databases">
        <title>Evolutionary Origins and Diversification of the Mycorrhizal Mutualists.</title>
        <authorList>
            <consortium name="DOE Joint Genome Institute"/>
            <consortium name="Mycorrhizal Genomics Consortium"/>
            <person name="Kohler A."/>
            <person name="Kuo A."/>
            <person name="Nagy L.G."/>
            <person name="Floudas D."/>
            <person name="Copeland A."/>
            <person name="Barry K.W."/>
            <person name="Cichocki N."/>
            <person name="Veneault-Fourrey C."/>
            <person name="LaButti K."/>
            <person name="Lindquist E.A."/>
            <person name="Lipzen A."/>
            <person name="Lundell T."/>
            <person name="Morin E."/>
            <person name="Murat C."/>
            <person name="Riley R."/>
            <person name="Ohm R."/>
            <person name="Sun H."/>
            <person name="Tunlid A."/>
            <person name="Henrissat B."/>
            <person name="Grigoriev I.V."/>
            <person name="Hibbett D.S."/>
            <person name="Martin F."/>
        </authorList>
    </citation>
    <scope>NUCLEOTIDE SEQUENCE [LARGE SCALE GENOMIC DNA]</scope>
    <source>
        <strain evidence="3">Ve08.2h10</strain>
    </source>
</reference>
<accession>A0A0D0EDC9</accession>
<dbReference type="Gene3D" id="3.40.50.620">
    <property type="entry name" value="HUPs"/>
    <property type="match status" value="1"/>
</dbReference>
<protein>
    <recommendedName>
        <fullName evidence="1">Cytidyltransferase-like domain-containing protein</fullName>
    </recommendedName>
</protein>
<reference evidence="2 3" key="1">
    <citation type="submission" date="2014-04" db="EMBL/GenBank/DDBJ databases">
        <authorList>
            <consortium name="DOE Joint Genome Institute"/>
            <person name="Kuo A."/>
            <person name="Kohler A."/>
            <person name="Jargeat P."/>
            <person name="Nagy L.G."/>
            <person name="Floudas D."/>
            <person name="Copeland A."/>
            <person name="Barry K.W."/>
            <person name="Cichocki N."/>
            <person name="Veneault-Fourrey C."/>
            <person name="LaButti K."/>
            <person name="Lindquist E.A."/>
            <person name="Lipzen A."/>
            <person name="Lundell T."/>
            <person name="Morin E."/>
            <person name="Murat C."/>
            <person name="Sun H."/>
            <person name="Tunlid A."/>
            <person name="Henrissat B."/>
            <person name="Grigoriev I.V."/>
            <person name="Hibbett D.S."/>
            <person name="Martin F."/>
            <person name="Nordberg H.P."/>
            <person name="Cantor M.N."/>
            <person name="Hua S.X."/>
        </authorList>
    </citation>
    <scope>NUCLEOTIDE SEQUENCE [LARGE SCALE GENOMIC DNA]</scope>
    <source>
        <strain evidence="2 3">Ve08.2h10</strain>
    </source>
</reference>
<dbReference type="PANTHER" id="PTHR10695">
    <property type="entry name" value="DEPHOSPHO-COA KINASE-RELATED"/>
    <property type="match status" value="1"/>
</dbReference>
<organism evidence="2 3">
    <name type="scientific">Paxillus rubicundulus Ve08.2h10</name>
    <dbReference type="NCBI Taxonomy" id="930991"/>
    <lineage>
        <taxon>Eukaryota</taxon>
        <taxon>Fungi</taxon>
        <taxon>Dikarya</taxon>
        <taxon>Basidiomycota</taxon>
        <taxon>Agaricomycotina</taxon>
        <taxon>Agaricomycetes</taxon>
        <taxon>Agaricomycetidae</taxon>
        <taxon>Boletales</taxon>
        <taxon>Paxilineae</taxon>
        <taxon>Paxillaceae</taxon>
        <taxon>Paxillus</taxon>
    </lineage>
</organism>
<evidence type="ECO:0000259" key="1">
    <source>
        <dbReference type="Pfam" id="PF01467"/>
    </source>
</evidence>
<dbReference type="EMBL" id="KN824824">
    <property type="protein sequence ID" value="KIL00901.1"/>
    <property type="molecule type" value="Genomic_DNA"/>
</dbReference>
<evidence type="ECO:0000313" key="2">
    <source>
        <dbReference type="EMBL" id="KIL00901.1"/>
    </source>
</evidence>
<dbReference type="GO" id="GO:0004140">
    <property type="term" value="F:dephospho-CoA kinase activity"/>
    <property type="evidence" value="ECO:0007669"/>
    <property type="project" value="TreeGrafter"/>
</dbReference>
<gene>
    <name evidence="2" type="ORF">PAXRUDRAFT_76705</name>
</gene>
<evidence type="ECO:0000313" key="3">
    <source>
        <dbReference type="Proteomes" id="UP000054538"/>
    </source>
</evidence>
<keyword evidence="3" id="KW-1185">Reference proteome</keyword>
<dbReference type="Pfam" id="PF01467">
    <property type="entry name" value="CTP_transf_like"/>
    <property type="match status" value="1"/>
</dbReference>
<dbReference type="HOGENOM" id="CLU_035272_0_0_1"/>
<name>A0A0D0EDC9_9AGAM</name>
<proteinExistence type="predicted"/>
<feature type="non-terminal residue" evidence="2">
    <location>
        <position position="328"/>
    </location>
</feature>
<dbReference type="AlphaFoldDB" id="A0A0D0EDC9"/>
<dbReference type="PANTHER" id="PTHR10695:SF46">
    <property type="entry name" value="BIFUNCTIONAL COENZYME A SYNTHASE-RELATED"/>
    <property type="match status" value="1"/>
</dbReference>
<sequence length="328" mass="36188">EAKKSLLLATLDSLDTPHHLATAIATATAVTAKRLIIVLLSEYFELPRAVECSELVTSPPKRVSRTEKWDEVQRLLTYVYVQATKVAQDNDKVLMDVTVLLKHTLQADSADLIAGVDMLFRVEGVDDMLSLPESIRSLPQTILPSGQRTTTALTPAHADTQKLHIHPPLYPVVALGGTFDHLHAGHKILLSMGAWIASRELIVGLTVDLLLKNKSNAHVLEPLQTRTEKTRAFLQLFRADLTYDLVDIKDVYGPTATDPDIHALVVSRETLGGAAAIDKERAHKGFPALQTFVIDVISASSAKLDHEDVEMLKQTKMSSTFIREWIVK</sequence>
<dbReference type="STRING" id="930991.A0A0D0EDC9"/>
<dbReference type="Proteomes" id="UP000054538">
    <property type="component" value="Unassembled WGS sequence"/>
</dbReference>
<dbReference type="SUPFAM" id="SSF52374">
    <property type="entry name" value="Nucleotidylyl transferase"/>
    <property type="match status" value="1"/>
</dbReference>
<dbReference type="InterPro" id="IPR014729">
    <property type="entry name" value="Rossmann-like_a/b/a_fold"/>
</dbReference>
<dbReference type="InParanoid" id="A0A0D0EDC9"/>
<dbReference type="OrthoDB" id="330671at2759"/>
<dbReference type="GO" id="GO:0015937">
    <property type="term" value="P:coenzyme A biosynthetic process"/>
    <property type="evidence" value="ECO:0007669"/>
    <property type="project" value="TreeGrafter"/>
</dbReference>
<feature type="domain" description="Cytidyltransferase-like" evidence="1">
    <location>
        <begin position="175"/>
        <end position="323"/>
    </location>
</feature>